<organism evidence="4 5">
    <name type="scientific">Escallonia herrerae</name>
    <dbReference type="NCBI Taxonomy" id="1293975"/>
    <lineage>
        <taxon>Eukaryota</taxon>
        <taxon>Viridiplantae</taxon>
        <taxon>Streptophyta</taxon>
        <taxon>Embryophyta</taxon>
        <taxon>Tracheophyta</taxon>
        <taxon>Spermatophyta</taxon>
        <taxon>Magnoliopsida</taxon>
        <taxon>eudicotyledons</taxon>
        <taxon>Gunneridae</taxon>
        <taxon>Pentapetalae</taxon>
        <taxon>asterids</taxon>
        <taxon>campanulids</taxon>
        <taxon>Escalloniales</taxon>
        <taxon>Escalloniaceae</taxon>
        <taxon>Escallonia</taxon>
    </lineage>
</organism>
<evidence type="ECO:0000259" key="3">
    <source>
        <dbReference type="Pfam" id="PF22617"/>
    </source>
</evidence>
<sequence>MTNNYVLHIRKLKRASFDGIGERAGNASFEEVTINGIGERAGNASFEEGNDLLGGLYSGINTKHIASTSKMVEEYTGLFLQPHKTIVGANAFAHGSGIHQHGVLKHKATYEFVSPEDIGLVRSNERGIVLGKLSGRHALKSRLLELGHEIDENKFDDVFRRFKAVAERKKNFTDDDLELLVSDESYQPSVARKLVALQFPAMAATKGTNGVATTHVTASRESNSILVLTERVPKMAPSITIPVHHVTEVPKPLSDELIEMIFRSVLVPGDRILDCPPTFPVYAHQAAVSGALLVKVPRKKSDYGLDVPLIEKMVDKVRPKCIFLASPNNPEGSIVTDEVLLKILDMHVLVVLDEAYIKF</sequence>
<dbReference type="Gene3D" id="3.40.640.10">
    <property type="entry name" value="Type I PLP-dependent aspartate aminotransferase-like (Major domain)"/>
    <property type="match status" value="1"/>
</dbReference>
<dbReference type="GO" id="GO:0009098">
    <property type="term" value="P:L-leucine biosynthetic process"/>
    <property type="evidence" value="ECO:0007669"/>
    <property type="project" value="TreeGrafter"/>
</dbReference>
<dbReference type="SUPFAM" id="SSF53383">
    <property type="entry name" value="PLP-dependent transferases"/>
    <property type="match status" value="1"/>
</dbReference>
<name>A0AA88W3Y6_9ASTE</name>
<dbReference type="InterPro" id="IPR054691">
    <property type="entry name" value="LeuA/HCS_post-cat"/>
</dbReference>
<dbReference type="Gene3D" id="1.10.238.260">
    <property type="match status" value="1"/>
</dbReference>
<dbReference type="PANTHER" id="PTHR10277">
    <property type="entry name" value="HOMOCITRATE SYNTHASE-RELATED"/>
    <property type="match status" value="1"/>
</dbReference>
<dbReference type="Proteomes" id="UP001188597">
    <property type="component" value="Unassembled WGS sequence"/>
</dbReference>
<gene>
    <name evidence="4" type="ORF">RJ639_004898</name>
</gene>
<dbReference type="InterPro" id="IPR013785">
    <property type="entry name" value="Aldolase_TIM"/>
</dbReference>
<dbReference type="InterPro" id="IPR004839">
    <property type="entry name" value="Aminotransferase_I/II_large"/>
</dbReference>
<dbReference type="InterPro" id="IPR015424">
    <property type="entry name" value="PyrdxlP-dep_Trfase"/>
</dbReference>
<evidence type="ECO:0000313" key="4">
    <source>
        <dbReference type="EMBL" id="KAK3019447.1"/>
    </source>
</evidence>
<feature type="domain" description="2-isopropylmalate synthase/homocitrate synthase post-catalytic" evidence="3">
    <location>
        <begin position="86"/>
        <end position="170"/>
    </location>
</feature>
<dbReference type="Pfam" id="PF00155">
    <property type="entry name" value="Aminotran_1_2"/>
    <property type="match status" value="1"/>
</dbReference>
<dbReference type="EMBL" id="JAVXUP010000874">
    <property type="protein sequence ID" value="KAK3019447.1"/>
    <property type="molecule type" value="Genomic_DNA"/>
</dbReference>
<dbReference type="InterPro" id="IPR015421">
    <property type="entry name" value="PyrdxlP-dep_Trfase_major"/>
</dbReference>
<dbReference type="FunFam" id="1.10.238.260:FF:000001">
    <property type="entry name" value="2-isopropylmalate synthase"/>
    <property type="match status" value="1"/>
</dbReference>
<dbReference type="Gene3D" id="3.20.20.70">
    <property type="entry name" value="Aldolase class I"/>
    <property type="match status" value="1"/>
</dbReference>
<dbReference type="SUPFAM" id="SSF51569">
    <property type="entry name" value="Aldolase"/>
    <property type="match status" value="1"/>
</dbReference>
<evidence type="ECO:0000313" key="5">
    <source>
        <dbReference type="Proteomes" id="UP001188597"/>
    </source>
</evidence>
<dbReference type="GO" id="GO:0030170">
    <property type="term" value="F:pyridoxal phosphate binding"/>
    <property type="evidence" value="ECO:0007669"/>
    <property type="project" value="InterPro"/>
</dbReference>
<dbReference type="GO" id="GO:0003852">
    <property type="term" value="F:2-isopropylmalate synthase activity"/>
    <property type="evidence" value="ECO:0007669"/>
    <property type="project" value="TreeGrafter"/>
</dbReference>
<dbReference type="Pfam" id="PF22617">
    <property type="entry name" value="HCS_D2"/>
    <property type="match status" value="1"/>
</dbReference>
<evidence type="ECO:0000259" key="2">
    <source>
        <dbReference type="Pfam" id="PF00155"/>
    </source>
</evidence>
<comment type="caution">
    <text evidence="4">The sequence shown here is derived from an EMBL/GenBank/DDBJ whole genome shotgun (WGS) entry which is preliminary data.</text>
</comment>
<reference evidence="4" key="1">
    <citation type="submission" date="2022-12" db="EMBL/GenBank/DDBJ databases">
        <title>Draft genome assemblies for two species of Escallonia (Escalloniales).</title>
        <authorList>
            <person name="Chanderbali A."/>
            <person name="Dervinis C."/>
            <person name="Anghel I."/>
            <person name="Soltis D."/>
            <person name="Soltis P."/>
            <person name="Zapata F."/>
        </authorList>
    </citation>
    <scope>NUCLEOTIDE SEQUENCE</scope>
    <source>
        <strain evidence="4">UCBG64.0493</strain>
        <tissue evidence="4">Leaf</tissue>
    </source>
</reference>
<evidence type="ECO:0000256" key="1">
    <source>
        <dbReference type="ARBA" id="ARBA00022679"/>
    </source>
</evidence>
<dbReference type="AlphaFoldDB" id="A0AA88W3Y6"/>
<accession>A0AA88W3Y6</accession>
<protein>
    <submittedName>
        <fullName evidence="4">Uncharacterized protein</fullName>
    </submittedName>
</protein>
<feature type="domain" description="Aminotransferase class I/classII large" evidence="2">
    <location>
        <begin position="254"/>
        <end position="359"/>
    </location>
</feature>
<dbReference type="InterPro" id="IPR050073">
    <property type="entry name" value="2-IPM_HCS-like"/>
</dbReference>
<proteinExistence type="predicted"/>
<keyword evidence="1" id="KW-0808">Transferase</keyword>
<keyword evidence="5" id="KW-1185">Reference proteome</keyword>
<dbReference type="GO" id="GO:0009507">
    <property type="term" value="C:chloroplast"/>
    <property type="evidence" value="ECO:0007669"/>
    <property type="project" value="TreeGrafter"/>
</dbReference>
<dbReference type="PANTHER" id="PTHR10277:SF9">
    <property type="entry name" value="2-ISOPROPYLMALATE SYNTHASE 1, CHLOROPLASTIC-RELATED"/>
    <property type="match status" value="1"/>
</dbReference>